<accession>A0A382G745</accession>
<evidence type="ECO:0000313" key="1">
    <source>
        <dbReference type="EMBL" id="SVB70682.1"/>
    </source>
</evidence>
<sequence>MHIKATFLTAAFGLLCHSALGEPSDSEFLLNSVQR</sequence>
<organism evidence="1">
    <name type="scientific">marine metagenome</name>
    <dbReference type="NCBI Taxonomy" id="408172"/>
    <lineage>
        <taxon>unclassified sequences</taxon>
        <taxon>metagenomes</taxon>
        <taxon>ecological metagenomes</taxon>
    </lineage>
</organism>
<reference evidence="1" key="1">
    <citation type="submission" date="2018-05" db="EMBL/GenBank/DDBJ databases">
        <authorList>
            <person name="Lanie J.A."/>
            <person name="Ng W.-L."/>
            <person name="Kazmierczak K.M."/>
            <person name="Andrzejewski T.M."/>
            <person name="Davidsen T.M."/>
            <person name="Wayne K.J."/>
            <person name="Tettelin H."/>
            <person name="Glass J.I."/>
            <person name="Rusch D."/>
            <person name="Podicherti R."/>
            <person name="Tsui H.-C.T."/>
            <person name="Winkler M.E."/>
        </authorList>
    </citation>
    <scope>NUCLEOTIDE SEQUENCE</scope>
</reference>
<proteinExistence type="predicted"/>
<name>A0A382G745_9ZZZZ</name>
<gene>
    <name evidence="1" type="ORF">METZ01_LOCUS223536</name>
</gene>
<feature type="non-terminal residue" evidence="1">
    <location>
        <position position="35"/>
    </location>
</feature>
<protein>
    <submittedName>
        <fullName evidence="1">Uncharacterized protein</fullName>
    </submittedName>
</protein>
<dbReference type="AlphaFoldDB" id="A0A382G745"/>
<dbReference type="EMBL" id="UINC01053762">
    <property type="protein sequence ID" value="SVB70682.1"/>
    <property type="molecule type" value="Genomic_DNA"/>
</dbReference>